<organism evidence="3">
    <name type="scientific">Aceria tosichella</name>
    <name type="common">wheat curl mite</name>
    <dbReference type="NCBI Taxonomy" id="561515"/>
    <lineage>
        <taxon>Eukaryota</taxon>
        <taxon>Metazoa</taxon>
        <taxon>Ecdysozoa</taxon>
        <taxon>Arthropoda</taxon>
        <taxon>Chelicerata</taxon>
        <taxon>Arachnida</taxon>
        <taxon>Acari</taxon>
        <taxon>Acariformes</taxon>
        <taxon>Trombidiformes</taxon>
        <taxon>Prostigmata</taxon>
        <taxon>Eupodina</taxon>
        <taxon>Eriophyoidea</taxon>
        <taxon>Eriophyidae</taxon>
        <taxon>Eriophyinae</taxon>
        <taxon>Aceriini</taxon>
        <taxon>Aceria</taxon>
    </lineage>
</organism>
<evidence type="ECO:0000313" key="3">
    <source>
        <dbReference type="EMBL" id="MDE52385.1"/>
    </source>
</evidence>
<protein>
    <submittedName>
        <fullName evidence="3">Diuretic hormone class 2</fullName>
    </submittedName>
</protein>
<dbReference type="GO" id="GO:0001664">
    <property type="term" value="F:G protein-coupled receptor binding"/>
    <property type="evidence" value="ECO:0007669"/>
    <property type="project" value="TreeGrafter"/>
</dbReference>
<dbReference type="GO" id="GO:0005615">
    <property type="term" value="C:extracellular space"/>
    <property type="evidence" value="ECO:0007669"/>
    <property type="project" value="TreeGrafter"/>
</dbReference>
<dbReference type="InterPro" id="IPR034439">
    <property type="entry name" value="DH2-like"/>
</dbReference>
<dbReference type="PANTHER" id="PTHR41146">
    <property type="entry name" value="DIURETIC HORMONE CLASS 2"/>
    <property type="match status" value="1"/>
</dbReference>
<dbReference type="GO" id="GO:0008613">
    <property type="term" value="F:diuretic hormone activity"/>
    <property type="evidence" value="ECO:0007669"/>
    <property type="project" value="InterPro"/>
</dbReference>
<evidence type="ECO:0000256" key="1">
    <source>
        <dbReference type="ARBA" id="ARBA00004613"/>
    </source>
</evidence>
<dbReference type="AlphaFoldDB" id="A0A6G1SPH1"/>
<dbReference type="GO" id="GO:0007589">
    <property type="term" value="P:body fluid secretion"/>
    <property type="evidence" value="ECO:0007669"/>
    <property type="project" value="InterPro"/>
</dbReference>
<dbReference type="EMBL" id="GGYP01007614">
    <property type="protein sequence ID" value="MDE52385.1"/>
    <property type="molecule type" value="Transcribed_RNA"/>
</dbReference>
<sequence length="142" mass="14804">MNSNTMNSKSSSSSLALNNSNQIGISMLLLSIICISLGAMMMGVHQVGAMQLGEQSDQIRSSAPTATVALVENPELTVRVLENLLRSILYSAASAELQQPITNGAQKRGLDLGISRGFSGSQAGKHLMGLSAASFANGPGRR</sequence>
<name>A0A6G1SPH1_9ACAR</name>
<comment type="subcellular location">
    <subcellularLocation>
        <location evidence="1">Secreted</location>
    </subcellularLocation>
</comment>
<proteinExistence type="predicted"/>
<keyword evidence="2" id="KW-0964">Secreted</keyword>
<reference evidence="3" key="1">
    <citation type="submission" date="2018-10" db="EMBL/GenBank/DDBJ databases">
        <title>Transcriptome assembly of Aceria tosichella (Wheat curl mite) Type 2.</title>
        <authorList>
            <person name="Scully E.D."/>
            <person name="Geib S.M."/>
            <person name="Palmer N.A."/>
            <person name="Gupta A.K."/>
            <person name="Sarath G."/>
            <person name="Tatineni S."/>
        </authorList>
    </citation>
    <scope>NUCLEOTIDE SEQUENCE</scope>
    <source>
        <strain evidence="3">LincolnNE</strain>
    </source>
</reference>
<accession>A0A6G1SPH1</accession>
<dbReference type="PANTHER" id="PTHR41146:SF1">
    <property type="entry name" value="DIURETIC HORMONE CLASS 2"/>
    <property type="match status" value="1"/>
</dbReference>
<gene>
    <name evidence="3" type="primary">Dh31</name>
    <name evidence="3" type="ORF">g.11391</name>
</gene>
<evidence type="ECO:0000256" key="2">
    <source>
        <dbReference type="ARBA" id="ARBA00022525"/>
    </source>
</evidence>